<evidence type="ECO:0000313" key="3">
    <source>
        <dbReference type="Proteomes" id="UP000198809"/>
    </source>
</evidence>
<dbReference type="EMBL" id="FODH01000001">
    <property type="protein sequence ID" value="SEN44715.1"/>
    <property type="molecule type" value="Genomic_DNA"/>
</dbReference>
<sequence>MQIYLSGGMYGTWQDKLPKIEGVTYFDPRSVEQTASYRFVLEDIEQVKKSDLVFCYMEKDNPSGFGATWECATAFENNIPIITVWEKSYIDPFFACCSLFLFNDFEKGLSKLKKFAPVLLKNT</sequence>
<evidence type="ECO:0000313" key="4">
    <source>
        <dbReference type="Proteomes" id="UP000683429"/>
    </source>
</evidence>
<dbReference type="OrthoDB" id="397706at2"/>
<accession>A0A1H8GLR0</accession>
<evidence type="ECO:0000313" key="2">
    <source>
        <dbReference type="EMBL" id="SEN44715.1"/>
    </source>
</evidence>
<dbReference type="STRING" id="1333845.SAMN04487895_101559"/>
<dbReference type="RefSeq" id="WP_036588126.1">
    <property type="nucleotide sequence ID" value="NZ_CP076607.1"/>
</dbReference>
<dbReference type="Gene3D" id="3.40.50.450">
    <property type="match status" value="1"/>
</dbReference>
<dbReference type="SUPFAM" id="SSF52309">
    <property type="entry name" value="N-(deoxy)ribosyltransferase-like"/>
    <property type="match status" value="1"/>
</dbReference>
<keyword evidence="4" id="KW-1185">Reference proteome</keyword>
<reference evidence="2 3" key="1">
    <citation type="submission" date="2016-10" db="EMBL/GenBank/DDBJ databases">
        <authorList>
            <person name="de Groot N.N."/>
        </authorList>
    </citation>
    <scope>NUCLEOTIDE SEQUENCE [LARGE SCALE GENOMIC DNA]</scope>
    <source>
        <strain evidence="2 3">CGMCC 1.10238</strain>
    </source>
</reference>
<reference evidence="1 4" key="2">
    <citation type="submission" date="2021-06" db="EMBL/GenBank/DDBJ databases">
        <title>Whole genome sequence of Paenibacillus sophorae DSM23020 for comparative genomics.</title>
        <authorList>
            <person name="Kim M.-J."/>
            <person name="Lee G."/>
            <person name="Shin J.-H."/>
        </authorList>
    </citation>
    <scope>NUCLEOTIDE SEQUENCE [LARGE SCALE GENOMIC DNA]</scope>
    <source>
        <strain evidence="1 4">DSM 23020</strain>
    </source>
</reference>
<evidence type="ECO:0008006" key="5">
    <source>
        <dbReference type="Google" id="ProtNLM"/>
    </source>
</evidence>
<dbReference type="AlphaFoldDB" id="A0A1H8GLR0"/>
<protein>
    <recommendedName>
        <fullName evidence="5">Nucleoside 2-deoxyribosyltransferase</fullName>
    </recommendedName>
</protein>
<organism evidence="2 3">
    <name type="scientific">Paenibacillus sophorae</name>
    <dbReference type="NCBI Taxonomy" id="1333845"/>
    <lineage>
        <taxon>Bacteria</taxon>
        <taxon>Bacillati</taxon>
        <taxon>Bacillota</taxon>
        <taxon>Bacilli</taxon>
        <taxon>Bacillales</taxon>
        <taxon>Paenibacillaceae</taxon>
        <taxon>Paenibacillus</taxon>
    </lineage>
</organism>
<evidence type="ECO:0000313" key="1">
    <source>
        <dbReference type="EMBL" id="QWU14263.1"/>
    </source>
</evidence>
<gene>
    <name evidence="1" type="ORF">KP014_20360</name>
    <name evidence="2" type="ORF">SAMN04487895_101559</name>
</gene>
<dbReference type="Proteomes" id="UP000198809">
    <property type="component" value="Unassembled WGS sequence"/>
</dbReference>
<name>A0A1H8GLR0_9BACL</name>
<proteinExistence type="predicted"/>
<dbReference type="EMBL" id="CP076607">
    <property type="protein sequence ID" value="QWU14263.1"/>
    <property type="molecule type" value="Genomic_DNA"/>
</dbReference>
<dbReference type="Proteomes" id="UP000683429">
    <property type="component" value="Chromosome"/>
</dbReference>